<dbReference type="GO" id="GO:0071973">
    <property type="term" value="P:bacterial-type flagellum-dependent cell motility"/>
    <property type="evidence" value="ECO:0007669"/>
    <property type="project" value="InterPro"/>
</dbReference>
<keyword evidence="9" id="KW-0966">Cell projection</keyword>
<dbReference type="NCBIfam" id="NF003676">
    <property type="entry name" value="PRK05303.1"/>
    <property type="match status" value="1"/>
</dbReference>
<reference evidence="10 11" key="2">
    <citation type="submission" date="2016-10" db="EMBL/GenBank/DDBJ databases">
        <authorList>
            <person name="Varghese N."/>
            <person name="Submissions S."/>
        </authorList>
    </citation>
    <scope>NUCLEOTIDE SEQUENCE [LARGE SCALE GENOMIC DNA]</scope>
    <source>
        <strain evidence="10 11">DSM 24802</strain>
    </source>
</reference>
<dbReference type="EMBL" id="BNAB01000002">
    <property type="protein sequence ID" value="GHD99253.1"/>
    <property type="molecule type" value="Genomic_DNA"/>
</dbReference>
<dbReference type="Proteomes" id="UP000199541">
    <property type="component" value="Unassembled WGS sequence"/>
</dbReference>
<comment type="subunit">
    <text evidence="8">The basal body constitutes a major portion of the flagellar organelle and consists of four rings (L,P,S, and M) mounted on a central rod.</text>
</comment>
<evidence type="ECO:0000256" key="6">
    <source>
        <dbReference type="ARBA" id="ARBA00023143"/>
    </source>
</evidence>
<sequence length="376" mass="39420">MSAFPALLLRRALAVLGLGLSLALLVPGPGRAEVRIKDIAQFEGVRDNQLVGYGLVVGLNGSGDTLRNSPFTRKSIEGMLERLGVGNLSQDAIKTRNTAAVMVTAKLPPFSRRGSTIDVTVSSLGDATSLRGGTLIVTPLTGADGEIYAVAQGPVAVAGYNAKGNAASVTSGVPTAARIANGAIVEREVKFDLNSLGSVRLALRTPDFTTAERVRDVIDGKLGAGTARVLDSGTIQVRRRGKEDIPGMLASIERLRVKADSVAKVVIDEKTGTIVIGENVRIDRVAISEGGLTVKVREHYKVSQPKPLSIGNTVVVPETNLKVEEKNTKFTVLDGDVSLQDLVDGLNAIGVTARQTIGILQAIKAAGALHAELEII</sequence>
<comment type="subcellular location">
    <subcellularLocation>
        <location evidence="2 8">Bacterial flagellum basal body</location>
    </subcellularLocation>
</comment>
<evidence type="ECO:0000256" key="5">
    <source>
        <dbReference type="ARBA" id="ARBA00022764"/>
    </source>
</evidence>
<evidence type="ECO:0000256" key="4">
    <source>
        <dbReference type="ARBA" id="ARBA00022729"/>
    </source>
</evidence>
<dbReference type="PANTHER" id="PTHR30381:SF0">
    <property type="entry name" value="FLAGELLAR P-RING PROTEIN"/>
    <property type="match status" value="1"/>
</dbReference>
<name>A0AAN4UNZ8_9RHOB</name>
<evidence type="ECO:0000313" key="11">
    <source>
        <dbReference type="Proteomes" id="UP000199541"/>
    </source>
</evidence>
<keyword evidence="9" id="KW-0969">Cilium</keyword>
<organism evidence="9 12">
    <name type="scientific">Allgaiera indica</name>
    <dbReference type="NCBI Taxonomy" id="765699"/>
    <lineage>
        <taxon>Bacteria</taxon>
        <taxon>Pseudomonadati</taxon>
        <taxon>Pseudomonadota</taxon>
        <taxon>Alphaproteobacteria</taxon>
        <taxon>Rhodobacterales</taxon>
        <taxon>Paracoccaceae</taxon>
        <taxon>Allgaiera</taxon>
    </lineage>
</organism>
<evidence type="ECO:0000256" key="3">
    <source>
        <dbReference type="ARBA" id="ARBA00019515"/>
    </source>
</evidence>
<evidence type="ECO:0000256" key="8">
    <source>
        <dbReference type="HAMAP-Rule" id="MF_00416"/>
    </source>
</evidence>
<protein>
    <recommendedName>
        <fullName evidence="3 8">Flagellar P-ring protein</fullName>
    </recommendedName>
    <alternativeName>
        <fullName evidence="7 8">Basal body P-ring protein</fullName>
    </alternativeName>
</protein>
<dbReference type="GO" id="GO:0005198">
    <property type="term" value="F:structural molecule activity"/>
    <property type="evidence" value="ECO:0007669"/>
    <property type="project" value="InterPro"/>
</dbReference>
<evidence type="ECO:0000256" key="7">
    <source>
        <dbReference type="ARBA" id="ARBA00032344"/>
    </source>
</evidence>
<dbReference type="PANTHER" id="PTHR30381">
    <property type="entry name" value="FLAGELLAR P-RING PERIPLASMIC PROTEIN FLGI"/>
    <property type="match status" value="1"/>
</dbReference>
<dbReference type="AlphaFoldDB" id="A0AAN4UNZ8"/>
<evidence type="ECO:0000256" key="2">
    <source>
        <dbReference type="ARBA" id="ARBA00004117"/>
    </source>
</evidence>
<evidence type="ECO:0000256" key="1">
    <source>
        <dbReference type="ARBA" id="ARBA00002591"/>
    </source>
</evidence>
<dbReference type="Pfam" id="PF02119">
    <property type="entry name" value="FlgI"/>
    <property type="match status" value="1"/>
</dbReference>
<reference evidence="9" key="3">
    <citation type="submission" date="2023-06" db="EMBL/GenBank/DDBJ databases">
        <authorList>
            <person name="Sun Q."/>
            <person name="Zhou Y."/>
        </authorList>
    </citation>
    <scope>NUCLEOTIDE SEQUENCE</scope>
    <source>
        <strain evidence="9">CGMCC 1.10859</strain>
    </source>
</reference>
<dbReference type="RefSeq" id="WP_035841757.1">
    <property type="nucleotide sequence ID" value="NZ_BNAB01000002.1"/>
</dbReference>
<dbReference type="EMBL" id="FNOB01000002">
    <property type="protein sequence ID" value="SDW30504.1"/>
    <property type="molecule type" value="Genomic_DNA"/>
</dbReference>
<dbReference type="HAMAP" id="MF_00416">
    <property type="entry name" value="FlgI"/>
    <property type="match status" value="1"/>
</dbReference>
<comment type="function">
    <text evidence="1 8">Assembles around the rod to form the L-ring and probably protects the motor/basal body from shearing forces during rotation.</text>
</comment>
<comment type="similarity">
    <text evidence="8">Belongs to the FlgI family.</text>
</comment>
<dbReference type="PRINTS" id="PR01010">
    <property type="entry name" value="FLGPRINGFLGI"/>
</dbReference>
<keyword evidence="11" id="KW-1185">Reference proteome</keyword>
<reference evidence="9" key="1">
    <citation type="journal article" date="2014" name="Int. J. Syst. Evol. Microbiol.">
        <title>Complete genome sequence of Corynebacterium casei LMG S-19264T (=DSM 44701T), isolated from a smear-ripened cheese.</title>
        <authorList>
            <consortium name="US DOE Joint Genome Institute (JGI-PGF)"/>
            <person name="Walter F."/>
            <person name="Albersmeier A."/>
            <person name="Kalinowski J."/>
            <person name="Ruckert C."/>
        </authorList>
    </citation>
    <scope>NUCLEOTIDE SEQUENCE</scope>
    <source>
        <strain evidence="9">CGMCC 1.10859</strain>
    </source>
</reference>
<evidence type="ECO:0000313" key="12">
    <source>
        <dbReference type="Proteomes" id="UP000634647"/>
    </source>
</evidence>
<dbReference type="Proteomes" id="UP000634647">
    <property type="component" value="Unassembled WGS sequence"/>
</dbReference>
<accession>A0AAN4UNZ8</accession>
<dbReference type="GO" id="GO:0009428">
    <property type="term" value="C:bacterial-type flagellum basal body, distal rod, P ring"/>
    <property type="evidence" value="ECO:0007669"/>
    <property type="project" value="InterPro"/>
</dbReference>
<evidence type="ECO:0000313" key="10">
    <source>
        <dbReference type="EMBL" id="SDW30504.1"/>
    </source>
</evidence>
<keyword evidence="4" id="KW-0732">Signal</keyword>
<dbReference type="InterPro" id="IPR001782">
    <property type="entry name" value="Flag_FlgI"/>
</dbReference>
<gene>
    <name evidence="8 9" type="primary">flgI</name>
    <name evidence="9" type="ORF">GCM10008024_05890</name>
    <name evidence="10" type="ORF">SAMN05444006_102286</name>
</gene>
<keyword evidence="9" id="KW-0282">Flagellum</keyword>
<proteinExistence type="inferred from homology"/>
<comment type="caution">
    <text evidence="9">The sequence shown here is derived from an EMBL/GenBank/DDBJ whole genome shotgun (WGS) entry which is preliminary data.</text>
</comment>
<evidence type="ECO:0000313" key="9">
    <source>
        <dbReference type="EMBL" id="GHD99253.1"/>
    </source>
</evidence>
<keyword evidence="6 8" id="KW-0975">Bacterial flagellum</keyword>
<keyword evidence="5" id="KW-0574">Periplasm</keyword>
<dbReference type="GO" id="GO:0030288">
    <property type="term" value="C:outer membrane-bounded periplasmic space"/>
    <property type="evidence" value="ECO:0007669"/>
    <property type="project" value="InterPro"/>
</dbReference>